<dbReference type="GO" id="GO:0031902">
    <property type="term" value="C:late endosome membrane"/>
    <property type="evidence" value="ECO:0007669"/>
    <property type="project" value="UniProtKB-SubCell"/>
</dbReference>
<protein>
    <recommendedName>
        <fullName evidence="4">Ragulator complex protein LAMTOR1</fullName>
    </recommendedName>
    <alternativeName>
        <fullName evidence="11">Late endosomal/lysosomal adaptor and MAPK and MTOR activator 1</fullName>
    </alternativeName>
</protein>
<dbReference type="Pfam" id="PF15454">
    <property type="entry name" value="LAMTOR"/>
    <property type="match status" value="1"/>
</dbReference>
<dbReference type="CTD" id="55004"/>
<organism evidence="13">
    <name type="scientific">Aedes albopictus</name>
    <name type="common">Asian tiger mosquito</name>
    <name type="synonym">Stegomyia albopicta</name>
    <dbReference type="NCBI Taxonomy" id="7160"/>
    <lineage>
        <taxon>Eukaryota</taxon>
        <taxon>Metazoa</taxon>
        <taxon>Ecdysozoa</taxon>
        <taxon>Arthropoda</taxon>
        <taxon>Hexapoda</taxon>
        <taxon>Insecta</taxon>
        <taxon>Pterygota</taxon>
        <taxon>Neoptera</taxon>
        <taxon>Endopterygota</taxon>
        <taxon>Diptera</taxon>
        <taxon>Nematocera</taxon>
        <taxon>Culicoidea</taxon>
        <taxon>Culicidae</taxon>
        <taxon>Culicinae</taxon>
        <taxon>Aedini</taxon>
        <taxon>Aedes</taxon>
        <taxon>Stegomyia</taxon>
    </lineage>
</organism>
<dbReference type="EnsemblMetazoa" id="AALFPA23_000089.R39113">
    <property type="protein sequence ID" value="AALFPA23_000089.P39113"/>
    <property type="gene ID" value="AALFPA23_000089"/>
</dbReference>
<keyword evidence="10" id="KW-0449">Lipoprotein</keyword>
<keyword evidence="7" id="KW-0472">Membrane</keyword>
<dbReference type="GO" id="GO:0005765">
    <property type="term" value="C:lysosomal membrane"/>
    <property type="evidence" value="ECO:0007669"/>
    <property type="project" value="UniProtKB-SubCell"/>
</dbReference>
<dbReference type="EnsemblMetazoa" id="AALFPA23_000089.R39112">
    <property type="protein sequence ID" value="AALFPA23_000089.P39112"/>
    <property type="gene ID" value="AALFPA23_000089"/>
</dbReference>
<dbReference type="KEGG" id="aalb:109407646"/>
<dbReference type="Proteomes" id="UP000069940">
    <property type="component" value="Unassembled WGS sequence"/>
</dbReference>
<dbReference type="EMBL" id="GEHC01000326">
    <property type="protein sequence ID" value="JAV47319.1"/>
    <property type="molecule type" value="Transcribed_RNA"/>
</dbReference>
<dbReference type="GeneID" id="109407646"/>
<comment type="similarity">
    <text evidence="3">Belongs to the LAMTOR1 family.</text>
</comment>
<dbReference type="GO" id="GO:0007040">
    <property type="term" value="P:lysosome organization"/>
    <property type="evidence" value="ECO:0007669"/>
    <property type="project" value="InterPro"/>
</dbReference>
<dbReference type="SMART" id="SM01262">
    <property type="entry name" value="LAMTOR"/>
    <property type="match status" value="1"/>
</dbReference>
<evidence type="ECO:0000256" key="1">
    <source>
        <dbReference type="ARBA" id="ARBA00004122"/>
    </source>
</evidence>
<name>A0A023EJ00_AEDAL</name>
<dbReference type="RefSeq" id="XP_019536344.2">
    <property type="nucleotide sequence ID" value="XM_019680799.4"/>
</dbReference>
<keyword evidence="6" id="KW-0967">Endosome</keyword>
<dbReference type="GO" id="GO:0071230">
    <property type="term" value="P:cellular response to amino acid stimulus"/>
    <property type="evidence" value="ECO:0007669"/>
    <property type="project" value="InterPro"/>
</dbReference>
<evidence type="ECO:0000256" key="3">
    <source>
        <dbReference type="ARBA" id="ARBA00010861"/>
    </source>
</evidence>
<reference evidence="13" key="1">
    <citation type="journal article" date="2014" name="PLoS Negl. Trop. Dis.">
        <title>Identification and characterization of seminal fluid proteins in the Asian tiger mosquito, Aedes albopictus.</title>
        <authorList>
            <person name="Boes K.E."/>
            <person name="Ribeiro J.M."/>
            <person name="Wong A."/>
            <person name="Harrington L.C."/>
            <person name="Wolfner M.F."/>
            <person name="Sirot L.K."/>
        </authorList>
    </citation>
    <scope>NUCLEOTIDE SEQUENCE</scope>
    <source>
        <tissue evidence="13">Reproductive organs</tissue>
    </source>
</reference>
<evidence type="ECO:0000256" key="9">
    <source>
        <dbReference type="ARBA" id="ARBA00023228"/>
    </source>
</evidence>
<keyword evidence="8" id="KW-0564">Palmitate</keyword>
<evidence type="ECO:0000256" key="4">
    <source>
        <dbReference type="ARBA" id="ARBA00016099"/>
    </source>
</evidence>
<evidence type="ECO:0000256" key="8">
    <source>
        <dbReference type="ARBA" id="ARBA00023139"/>
    </source>
</evidence>
<proteinExistence type="evidence at transcript level"/>
<evidence type="ECO:0000313" key="14">
    <source>
        <dbReference type="EMBL" id="JAV47319.1"/>
    </source>
</evidence>
<evidence type="ECO:0000256" key="11">
    <source>
        <dbReference type="ARBA" id="ARBA00032695"/>
    </source>
</evidence>
<dbReference type="OrthoDB" id="5562028at2759"/>
<sequence>MNDCFRTLVDYATRCFSCHEDSSAQGNEPNERTHLLDNPVSNSPAVRRSDSEDLTQEYPNSVPKKDDVSALNKIIQDTAANVIDVAAMDIHNIEPHEYNDRVKIYSQRLAQQWNTVQHPNHVHHVGLLKDIANPESVLASAAIAPADLSMIRDMVQKANVAVGEIKVKHTENLVVPFRIP</sequence>
<dbReference type="PANTHER" id="PTHR13401:SF2">
    <property type="entry name" value="RAGULATOR COMPLEX PROTEIN LAMTOR1"/>
    <property type="match status" value="1"/>
</dbReference>
<dbReference type="GO" id="GO:0071986">
    <property type="term" value="C:Ragulator complex"/>
    <property type="evidence" value="ECO:0007669"/>
    <property type="project" value="InterPro"/>
</dbReference>
<dbReference type="GO" id="GO:0005085">
    <property type="term" value="F:guanyl-nucleotide exchange factor activity"/>
    <property type="evidence" value="ECO:0007669"/>
    <property type="project" value="TreeGrafter"/>
</dbReference>
<evidence type="ECO:0000256" key="10">
    <source>
        <dbReference type="ARBA" id="ARBA00023288"/>
    </source>
</evidence>
<keyword evidence="16" id="KW-1185">Reference proteome</keyword>
<dbReference type="InterPro" id="IPR028209">
    <property type="entry name" value="LAMTOR1/MEH1"/>
</dbReference>
<dbReference type="GO" id="GO:0042632">
    <property type="term" value="P:cholesterol homeostasis"/>
    <property type="evidence" value="ECO:0007669"/>
    <property type="project" value="InterPro"/>
</dbReference>
<keyword evidence="5" id="KW-0519">Myristate</keyword>
<dbReference type="GO" id="GO:0032008">
    <property type="term" value="P:positive regulation of TOR signaling"/>
    <property type="evidence" value="ECO:0007669"/>
    <property type="project" value="InterPro"/>
</dbReference>
<dbReference type="GO" id="GO:0060090">
    <property type="term" value="F:molecular adaptor activity"/>
    <property type="evidence" value="ECO:0007669"/>
    <property type="project" value="TreeGrafter"/>
</dbReference>
<dbReference type="VEuPathDB" id="VectorBase:AALFPA_080424"/>
<evidence type="ECO:0000256" key="2">
    <source>
        <dbReference type="ARBA" id="ARBA00004577"/>
    </source>
</evidence>
<reference evidence="16" key="2">
    <citation type="journal article" date="2015" name="Proc. Natl. Acad. Sci. U.S.A.">
        <title>Genome sequence of the Asian Tiger mosquito, Aedes albopictus, reveals insights into its biology, genetics, and evolution.</title>
        <authorList>
            <person name="Chen X.G."/>
            <person name="Jiang X."/>
            <person name="Gu J."/>
            <person name="Xu M."/>
            <person name="Wu Y."/>
            <person name="Deng Y."/>
            <person name="Zhang C."/>
            <person name="Bonizzoni M."/>
            <person name="Dermauw W."/>
            <person name="Vontas J."/>
            <person name="Armbruster P."/>
            <person name="Huang X."/>
            <person name="Yang Y."/>
            <person name="Zhang H."/>
            <person name="He W."/>
            <person name="Peng H."/>
            <person name="Liu Y."/>
            <person name="Wu K."/>
            <person name="Chen J."/>
            <person name="Lirakis M."/>
            <person name="Topalis P."/>
            <person name="Van Leeuwen T."/>
            <person name="Hall A.B."/>
            <person name="Jiang X."/>
            <person name="Thorpe C."/>
            <person name="Mueller R.L."/>
            <person name="Sun C."/>
            <person name="Waterhouse R.M."/>
            <person name="Yan G."/>
            <person name="Tu Z.J."/>
            <person name="Fang X."/>
            <person name="James A.A."/>
        </authorList>
    </citation>
    <scope>NUCLEOTIDE SEQUENCE [LARGE SCALE GENOMIC DNA]</scope>
    <source>
        <strain evidence="16">Foshan</strain>
    </source>
</reference>
<evidence type="ECO:0000256" key="12">
    <source>
        <dbReference type="SAM" id="MobiDB-lite"/>
    </source>
</evidence>
<dbReference type="GO" id="GO:0045121">
    <property type="term" value="C:membrane raft"/>
    <property type="evidence" value="ECO:0007669"/>
    <property type="project" value="InterPro"/>
</dbReference>
<dbReference type="GO" id="GO:0043410">
    <property type="term" value="P:positive regulation of MAPK cascade"/>
    <property type="evidence" value="ECO:0007669"/>
    <property type="project" value="InterPro"/>
</dbReference>
<evidence type="ECO:0000313" key="16">
    <source>
        <dbReference type="Proteomes" id="UP000069940"/>
    </source>
</evidence>
<dbReference type="AlphaFoldDB" id="A0A023EJ00"/>
<dbReference type="GO" id="GO:0016197">
    <property type="term" value="P:endosomal transport"/>
    <property type="evidence" value="ECO:0007669"/>
    <property type="project" value="InterPro"/>
</dbReference>
<evidence type="ECO:0000313" key="13">
    <source>
        <dbReference type="EMBL" id="JAC08684.1"/>
    </source>
</evidence>
<dbReference type="GO" id="GO:0001919">
    <property type="term" value="P:regulation of receptor recycling"/>
    <property type="evidence" value="ECO:0007669"/>
    <property type="project" value="InterPro"/>
</dbReference>
<accession>A0A023EJ00</accession>
<reference evidence="15" key="4">
    <citation type="submission" date="2025-05" db="UniProtKB">
        <authorList>
            <consortium name="EnsemblMetazoa"/>
        </authorList>
    </citation>
    <scope>IDENTIFICATION</scope>
    <source>
        <strain evidence="15">Foshan</strain>
    </source>
</reference>
<dbReference type="PANTHER" id="PTHR13401">
    <property type="entry name" value="RAGULATOR COMPLEX PROTEIN LAMTOR1"/>
    <property type="match status" value="1"/>
</dbReference>
<evidence type="ECO:0000256" key="7">
    <source>
        <dbReference type="ARBA" id="ARBA00023136"/>
    </source>
</evidence>
<evidence type="ECO:0000313" key="15">
    <source>
        <dbReference type="EnsemblMetazoa" id="AALFPA23_000089.P39112"/>
    </source>
</evidence>
<keyword evidence="9" id="KW-0458">Lysosome</keyword>
<dbReference type="EMBL" id="GAPW01004914">
    <property type="protein sequence ID" value="JAC08684.1"/>
    <property type="molecule type" value="mRNA"/>
</dbReference>
<reference evidence="14" key="3">
    <citation type="submission" date="2016-03" db="EMBL/GenBank/DDBJ databases">
        <title>RNAseq analyses of the sensorial organs of adult female Aedes albopictus.</title>
        <authorList>
            <person name="Fabrizio L."/>
            <person name="Ribeiro J.M."/>
            <person name="Arca B."/>
        </authorList>
    </citation>
    <scope>NUCLEOTIDE SEQUENCE</scope>
</reference>
<comment type="subcellular location">
    <subcellularLocation>
        <location evidence="2">Late endosome membrane</location>
        <topology evidence="2">Lipid-anchor</topology>
        <orientation evidence="2">Cytoplasmic side</orientation>
    </subcellularLocation>
    <subcellularLocation>
        <location evidence="1">Lysosome membrane</location>
        <topology evidence="1">Lipid-anchor</topology>
        <orientation evidence="1">Cytoplasmic side</orientation>
    </subcellularLocation>
</comment>
<feature type="region of interest" description="Disordered" evidence="12">
    <location>
        <begin position="21"/>
        <end position="63"/>
    </location>
</feature>
<evidence type="ECO:0000256" key="6">
    <source>
        <dbReference type="ARBA" id="ARBA00022753"/>
    </source>
</evidence>
<dbReference type="OMA" id="MGCCYSF"/>
<dbReference type="VEuPathDB" id="VectorBase:AALC636_002984"/>
<dbReference type="RefSeq" id="XP_019536343.2">
    <property type="nucleotide sequence ID" value="XM_019680798.4"/>
</dbReference>
<evidence type="ECO:0000256" key="5">
    <source>
        <dbReference type="ARBA" id="ARBA00022707"/>
    </source>
</evidence>